<dbReference type="NCBIfam" id="TIGR00219">
    <property type="entry name" value="mreC"/>
    <property type="match status" value="1"/>
</dbReference>
<comment type="function">
    <text evidence="5">Involved in formation and maintenance of cell shape.</text>
</comment>
<dbReference type="InterPro" id="IPR055342">
    <property type="entry name" value="MreC_beta-barrel_core"/>
</dbReference>
<evidence type="ECO:0000256" key="1">
    <source>
        <dbReference type="ARBA" id="ARBA00009369"/>
    </source>
</evidence>
<feature type="domain" description="Rod shape-determining protein MreC beta-barrel core" evidence="7">
    <location>
        <begin position="123"/>
        <end position="273"/>
    </location>
</feature>
<evidence type="ECO:0000256" key="6">
    <source>
        <dbReference type="SAM" id="Coils"/>
    </source>
</evidence>
<dbReference type="PIRSF" id="PIRSF038471">
    <property type="entry name" value="MreC"/>
    <property type="match status" value="1"/>
</dbReference>
<dbReference type="GO" id="GO:0008360">
    <property type="term" value="P:regulation of cell shape"/>
    <property type="evidence" value="ECO:0007669"/>
    <property type="project" value="UniProtKB-KW"/>
</dbReference>
<dbReference type="AlphaFoldDB" id="A0A1J6VY09"/>
<dbReference type="EMBL" id="MINN01000096">
    <property type="protein sequence ID" value="OIU70726.1"/>
    <property type="molecule type" value="Genomic_DNA"/>
</dbReference>
<organism evidence="8 9">
    <name type="scientific">Rossellomorea aquimaris</name>
    <dbReference type="NCBI Taxonomy" id="189382"/>
    <lineage>
        <taxon>Bacteria</taxon>
        <taxon>Bacillati</taxon>
        <taxon>Bacillota</taxon>
        <taxon>Bacilli</taxon>
        <taxon>Bacillales</taxon>
        <taxon>Bacillaceae</taxon>
        <taxon>Rossellomorea</taxon>
    </lineage>
</organism>
<comment type="caution">
    <text evidence="8">The sequence shown here is derived from an EMBL/GenBank/DDBJ whole genome shotgun (WGS) entry which is preliminary data.</text>
</comment>
<name>A0A1J6VY09_9BACI</name>
<dbReference type="Gene3D" id="1.20.5.490">
    <property type="entry name" value="Single helix bin"/>
    <property type="match status" value="1"/>
</dbReference>
<dbReference type="PANTHER" id="PTHR34138">
    <property type="entry name" value="CELL SHAPE-DETERMINING PROTEIN MREC"/>
    <property type="match status" value="1"/>
</dbReference>
<accession>A0A1J6VY09</accession>
<dbReference type="Gene3D" id="2.40.10.340">
    <property type="entry name" value="Rod shape-determining protein MreC, domain 1"/>
    <property type="match status" value="1"/>
</dbReference>
<dbReference type="RefSeq" id="WP_071619076.1">
    <property type="nucleotide sequence ID" value="NZ_MINN01000096.1"/>
</dbReference>
<comment type="similarity">
    <text evidence="1 5">Belongs to the MreC family.</text>
</comment>
<sequence>MPQFFLNKRLIILLVSIIVLVALIGFSLRERDSISWPEQFVKDMVGFGQSIVSKPVNFTGDIIDNVKDIQNTYTENEKLKSRLDELVKLETQVRDLKQDNEELRDVLKKKEDLRSYDTIQATVIARNPDHWQELITIDKGEVNGIKSDMAVISSAGLIGKVKSVNEFSSTVELISTNNTKNRISTVIQGKQDINGWIEGYDSDKKEILVKRIPNDLKVEKGSKVITSGLGGVFPKGLVVGEVKEVKPDQYGLTQTAYVKPAADFYHLEHVMVIDREMKGVSDSQAEEETGEEEQ</sequence>
<dbReference type="Proteomes" id="UP000182062">
    <property type="component" value="Unassembled WGS sequence"/>
</dbReference>
<evidence type="ECO:0000313" key="9">
    <source>
        <dbReference type="Proteomes" id="UP000182062"/>
    </source>
</evidence>
<gene>
    <name evidence="8" type="ORF">BHE18_19615</name>
</gene>
<evidence type="ECO:0000256" key="2">
    <source>
        <dbReference type="ARBA" id="ARBA00013855"/>
    </source>
</evidence>
<keyword evidence="9" id="KW-1185">Reference proteome</keyword>
<dbReference type="GO" id="GO:0005886">
    <property type="term" value="C:plasma membrane"/>
    <property type="evidence" value="ECO:0007669"/>
    <property type="project" value="TreeGrafter"/>
</dbReference>
<keyword evidence="3 5" id="KW-0133">Cell shape</keyword>
<protein>
    <recommendedName>
        <fullName evidence="2 5">Cell shape-determining protein MreC</fullName>
    </recommendedName>
    <alternativeName>
        <fullName evidence="4 5">Cell shape protein MreC</fullName>
    </alternativeName>
</protein>
<evidence type="ECO:0000259" key="7">
    <source>
        <dbReference type="Pfam" id="PF04085"/>
    </source>
</evidence>
<dbReference type="OrthoDB" id="9792313at2"/>
<evidence type="ECO:0000256" key="4">
    <source>
        <dbReference type="ARBA" id="ARBA00032089"/>
    </source>
</evidence>
<dbReference type="PANTHER" id="PTHR34138:SF1">
    <property type="entry name" value="CELL SHAPE-DETERMINING PROTEIN MREC"/>
    <property type="match status" value="1"/>
</dbReference>
<dbReference type="Gene3D" id="2.40.10.350">
    <property type="entry name" value="Rod shape-determining protein MreC, domain 2"/>
    <property type="match status" value="1"/>
</dbReference>
<dbReference type="Pfam" id="PF04085">
    <property type="entry name" value="MreC"/>
    <property type="match status" value="1"/>
</dbReference>
<dbReference type="InterPro" id="IPR042177">
    <property type="entry name" value="Cell/Rod_1"/>
</dbReference>
<reference evidence="8 9" key="1">
    <citation type="submission" date="2016-09" db="EMBL/GenBank/DDBJ databases">
        <title>Bacillus aquimaris SAMM genome sequence reveals colonization and biosurfactant production capacities.</title>
        <authorList>
            <person name="Waghmode S.R."/>
            <person name="Suryavanshi M.V."/>
        </authorList>
    </citation>
    <scope>NUCLEOTIDE SEQUENCE [LARGE SCALE GENOMIC DNA]</scope>
    <source>
        <strain evidence="8 9">SAMM</strain>
    </source>
</reference>
<evidence type="ECO:0000313" key="8">
    <source>
        <dbReference type="EMBL" id="OIU70726.1"/>
    </source>
</evidence>
<keyword evidence="6" id="KW-0175">Coiled coil</keyword>
<proteinExistence type="inferred from homology"/>
<evidence type="ECO:0000256" key="5">
    <source>
        <dbReference type="PIRNR" id="PIRNR038471"/>
    </source>
</evidence>
<dbReference type="InterPro" id="IPR007221">
    <property type="entry name" value="MreC"/>
</dbReference>
<dbReference type="InterPro" id="IPR042175">
    <property type="entry name" value="Cell/Rod_MreC_2"/>
</dbReference>
<feature type="coiled-coil region" evidence="6">
    <location>
        <begin position="69"/>
        <end position="113"/>
    </location>
</feature>
<evidence type="ECO:0000256" key="3">
    <source>
        <dbReference type="ARBA" id="ARBA00022960"/>
    </source>
</evidence>